<organism evidence="1 2">
    <name type="scientific">Leersia perrieri</name>
    <dbReference type="NCBI Taxonomy" id="77586"/>
    <lineage>
        <taxon>Eukaryota</taxon>
        <taxon>Viridiplantae</taxon>
        <taxon>Streptophyta</taxon>
        <taxon>Embryophyta</taxon>
        <taxon>Tracheophyta</taxon>
        <taxon>Spermatophyta</taxon>
        <taxon>Magnoliopsida</taxon>
        <taxon>Liliopsida</taxon>
        <taxon>Poales</taxon>
        <taxon>Poaceae</taxon>
        <taxon>BOP clade</taxon>
        <taxon>Oryzoideae</taxon>
        <taxon>Oryzeae</taxon>
        <taxon>Oryzinae</taxon>
        <taxon>Leersia</taxon>
    </lineage>
</organism>
<reference evidence="2" key="2">
    <citation type="submission" date="2013-12" db="EMBL/GenBank/DDBJ databases">
        <authorList>
            <person name="Yu Y."/>
            <person name="Lee S."/>
            <person name="de Baynast K."/>
            <person name="Wissotski M."/>
            <person name="Liu L."/>
            <person name="Talag J."/>
            <person name="Goicoechea J."/>
            <person name="Angelova A."/>
            <person name="Jetty R."/>
            <person name="Kudrna D."/>
            <person name="Golser W."/>
            <person name="Rivera L."/>
            <person name="Zhang J."/>
            <person name="Wing R."/>
        </authorList>
    </citation>
    <scope>NUCLEOTIDE SEQUENCE</scope>
</reference>
<evidence type="ECO:0000313" key="1">
    <source>
        <dbReference type="EnsemblPlants" id="LPERR08G17270.1"/>
    </source>
</evidence>
<dbReference type="Proteomes" id="UP000032180">
    <property type="component" value="Chromosome 8"/>
</dbReference>
<protein>
    <submittedName>
        <fullName evidence="1">Uncharacterized protein</fullName>
    </submittedName>
</protein>
<proteinExistence type="predicted"/>
<dbReference type="STRING" id="77586.A0A0D9X9R8"/>
<dbReference type="Gramene" id="LPERR08G17270.1">
    <property type="protein sequence ID" value="LPERR08G17270.1"/>
    <property type="gene ID" value="LPERR08G17270"/>
</dbReference>
<dbReference type="GO" id="GO:0016567">
    <property type="term" value="P:protein ubiquitination"/>
    <property type="evidence" value="ECO:0007669"/>
    <property type="project" value="InterPro"/>
</dbReference>
<dbReference type="PANTHER" id="PTHR26379">
    <property type="entry name" value="BTB/POZ AND MATH DOMAIN-CONTAINING PROTEIN 1"/>
    <property type="match status" value="1"/>
</dbReference>
<accession>A0A0D9X9R8</accession>
<dbReference type="EnsemblPlants" id="LPERR08G17270.1">
    <property type="protein sequence ID" value="LPERR08G17270.1"/>
    <property type="gene ID" value="LPERR08G17270"/>
</dbReference>
<dbReference type="AlphaFoldDB" id="A0A0D9X9R8"/>
<keyword evidence="2" id="KW-1185">Reference proteome</keyword>
<reference evidence="1" key="3">
    <citation type="submission" date="2015-04" db="UniProtKB">
        <authorList>
            <consortium name="EnsemblPlants"/>
        </authorList>
    </citation>
    <scope>IDENTIFICATION</scope>
</reference>
<dbReference type="InterPro" id="IPR045005">
    <property type="entry name" value="BPM1-6"/>
</dbReference>
<evidence type="ECO:0000313" key="2">
    <source>
        <dbReference type="Proteomes" id="UP000032180"/>
    </source>
</evidence>
<dbReference type="PANTHER" id="PTHR26379:SF238">
    <property type="entry name" value="OS08G0523100 PROTEIN"/>
    <property type="match status" value="1"/>
</dbReference>
<sequence length="250" mass="27710">MIASSFIEYKLDYLKAQELAVGKCLPARISAGDHNATIYCCPSGSTVDNGEYISLLLMLKDDPKINVVFEAFLMGKDGAPSSKHEGRSMQQVTVRNRSYCIIRAINAALLYLSKCDEYLSLDVATKYKSIFEVFLMDRDGQPSNKHAHRSLLVQPAPNSLLCDLWKNFAKCNELIYVSDGVIKFICGLVLVNKDDDPLVMSPSNLGGQISAMWATQTPPISLFFVAGETFHAQKLILSTRSQVFKSQLLV</sequence>
<dbReference type="SUPFAM" id="SSF49599">
    <property type="entry name" value="TRAF domain-like"/>
    <property type="match status" value="1"/>
</dbReference>
<reference evidence="1 2" key="1">
    <citation type="submission" date="2012-08" db="EMBL/GenBank/DDBJ databases">
        <title>Oryza genome evolution.</title>
        <authorList>
            <person name="Wing R.A."/>
        </authorList>
    </citation>
    <scope>NUCLEOTIDE SEQUENCE</scope>
</reference>
<dbReference type="HOGENOM" id="CLU_004253_2_2_1"/>
<name>A0A0D9X9R8_9ORYZ</name>